<dbReference type="Proteomes" id="UP000006729">
    <property type="component" value="Chromosome 7"/>
</dbReference>
<dbReference type="EMBL" id="CM009296">
    <property type="protein sequence ID" value="KAI9391498.1"/>
    <property type="molecule type" value="Genomic_DNA"/>
</dbReference>
<accession>A0ACC0SQJ7</accession>
<gene>
    <name evidence="1" type="ORF">POPTR_007G097500v4</name>
</gene>
<sequence>MEFDQRKLPRSRMNLYANYKIQLAKGVKHDLDPPIPPSLPVPNNRNPNNGSSTSLIIMACVFGGAVLLGILCLVSRLCYNRHQNSRRSRSLPVFFGTQEDFLDEDQGTEINHHIWYINFLGLQQSVIDSITVFNFKKDEGLIDGTECSVCLSEFQENESLRLLPKCSHAFHIPCIDTWLRSHKNCPLCRAPVVSDNFDAQVALTVPTTGDLSSREEPQMENSENNIPSGLMSSNHAGEDGSGEVRNGEEPICGLPVVDESNAGNSSLNSNHFISRNPRIRSDLVDKLVVVEEEMQPVRRSVSLDFSTASAIYSVLANVAPGKCQANSDSLLVQPKQPKSKNAAKRGSSGFHKLLKNSSIRCSLQKGPISMKRSLSTSGKSLSSRCSRSQNTIHSF</sequence>
<evidence type="ECO:0000313" key="1">
    <source>
        <dbReference type="EMBL" id="KAI9391498.1"/>
    </source>
</evidence>
<comment type="caution">
    <text evidence="1">The sequence shown here is derived from an EMBL/GenBank/DDBJ whole genome shotgun (WGS) entry which is preliminary data.</text>
</comment>
<protein>
    <submittedName>
        <fullName evidence="1">Uncharacterized protein</fullName>
    </submittedName>
</protein>
<keyword evidence="2" id="KW-1185">Reference proteome</keyword>
<reference evidence="1 2" key="1">
    <citation type="journal article" date="2006" name="Science">
        <title>The genome of black cottonwood, Populus trichocarpa (Torr. &amp; Gray).</title>
        <authorList>
            <person name="Tuskan G.A."/>
            <person name="Difazio S."/>
            <person name="Jansson S."/>
            <person name="Bohlmann J."/>
            <person name="Grigoriev I."/>
            <person name="Hellsten U."/>
            <person name="Putnam N."/>
            <person name="Ralph S."/>
            <person name="Rombauts S."/>
            <person name="Salamov A."/>
            <person name="Schein J."/>
            <person name="Sterck L."/>
            <person name="Aerts A."/>
            <person name="Bhalerao R.R."/>
            <person name="Bhalerao R.P."/>
            <person name="Blaudez D."/>
            <person name="Boerjan W."/>
            <person name="Brun A."/>
            <person name="Brunner A."/>
            <person name="Busov V."/>
            <person name="Campbell M."/>
            <person name="Carlson J."/>
            <person name="Chalot M."/>
            <person name="Chapman J."/>
            <person name="Chen G.L."/>
            <person name="Cooper D."/>
            <person name="Coutinho P.M."/>
            <person name="Couturier J."/>
            <person name="Covert S."/>
            <person name="Cronk Q."/>
            <person name="Cunningham R."/>
            <person name="Davis J."/>
            <person name="Degroeve S."/>
            <person name="Dejardin A."/>
            <person name="Depamphilis C."/>
            <person name="Detter J."/>
            <person name="Dirks B."/>
            <person name="Dubchak I."/>
            <person name="Duplessis S."/>
            <person name="Ehlting J."/>
            <person name="Ellis B."/>
            <person name="Gendler K."/>
            <person name="Goodstein D."/>
            <person name="Gribskov M."/>
            <person name="Grimwood J."/>
            <person name="Groover A."/>
            <person name="Gunter L."/>
            <person name="Hamberger B."/>
            <person name="Heinze B."/>
            <person name="Helariutta Y."/>
            <person name="Henrissat B."/>
            <person name="Holligan D."/>
            <person name="Holt R."/>
            <person name="Huang W."/>
            <person name="Islam-Faridi N."/>
            <person name="Jones S."/>
            <person name="Jones-Rhoades M."/>
            <person name="Jorgensen R."/>
            <person name="Joshi C."/>
            <person name="Kangasjarvi J."/>
            <person name="Karlsson J."/>
            <person name="Kelleher C."/>
            <person name="Kirkpatrick R."/>
            <person name="Kirst M."/>
            <person name="Kohler A."/>
            <person name="Kalluri U."/>
            <person name="Larimer F."/>
            <person name="Leebens-Mack J."/>
            <person name="Leple J.C."/>
            <person name="Locascio P."/>
            <person name="Lou Y."/>
            <person name="Lucas S."/>
            <person name="Martin F."/>
            <person name="Montanini B."/>
            <person name="Napoli C."/>
            <person name="Nelson D.R."/>
            <person name="Nelson C."/>
            <person name="Nieminen K."/>
            <person name="Nilsson O."/>
            <person name="Pereda V."/>
            <person name="Peter G."/>
            <person name="Philippe R."/>
            <person name="Pilate G."/>
            <person name="Poliakov A."/>
            <person name="Razumovskaya J."/>
            <person name="Richardson P."/>
            <person name="Rinaldi C."/>
            <person name="Ritland K."/>
            <person name="Rouze P."/>
            <person name="Ryaboy D."/>
            <person name="Schmutz J."/>
            <person name="Schrader J."/>
            <person name="Segerman B."/>
            <person name="Shin H."/>
            <person name="Siddiqui A."/>
            <person name="Sterky F."/>
            <person name="Terry A."/>
            <person name="Tsai C.J."/>
            <person name="Uberbacher E."/>
            <person name="Unneberg P."/>
            <person name="Vahala J."/>
            <person name="Wall K."/>
            <person name="Wessler S."/>
            <person name="Yang G."/>
            <person name="Yin T."/>
            <person name="Douglas C."/>
            <person name="Marra M."/>
            <person name="Sandberg G."/>
            <person name="Van de Peer Y."/>
            <person name="Rokhsar D."/>
        </authorList>
    </citation>
    <scope>NUCLEOTIDE SEQUENCE [LARGE SCALE GENOMIC DNA]</scope>
    <source>
        <strain evidence="2">cv. Nisqually</strain>
    </source>
</reference>
<proteinExistence type="predicted"/>
<evidence type="ECO:0000313" key="2">
    <source>
        <dbReference type="Proteomes" id="UP000006729"/>
    </source>
</evidence>
<name>A0ACC0SQJ7_POPTR</name>
<organism evidence="1 2">
    <name type="scientific">Populus trichocarpa</name>
    <name type="common">Western balsam poplar</name>
    <name type="synonym">Populus balsamifera subsp. trichocarpa</name>
    <dbReference type="NCBI Taxonomy" id="3694"/>
    <lineage>
        <taxon>Eukaryota</taxon>
        <taxon>Viridiplantae</taxon>
        <taxon>Streptophyta</taxon>
        <taxon>Embryophyta</taxon>
        <taxon>Tracheophyta</taxon>
        <taxon>Spermatophyta</taxon>
        <taxon>Magnoliopsida</taxon>
        <taxon>eudicotyledons</taxon>
        <taxon>Gunneridae</taxon>
        <taxon>Pentapetalae</taxon>
        <taxon>rosids</taxon>
        <taxon>fabids</taxon>
        <taxon>Malpighiales</taxon>
        <taxon>Salicaceae</taxon>
        <taxon>Saliceae</taxon>
        <taxon>Populus</taxon>
    </lineage>
</organism>